<comment type="similarity">
    <text evidence="1">Belongs to the LysR transcriptional regulatory family.</text>
</comment>
<dbReference type="PANTHER" id="PTHR30419:SF8">
    <property type="entry name" value="NITROGEN ASSIMILATION TRANSCRIPTIONAL ACTIVATOR-RELATED"/>
    <property type="match status" value="1"/>
</dbReference>
<evidence type="ECO:0000313" key="6">
    <source>
        <dbReference type="EMBL" id="MCP1110218.1"/>
    </source>
</evidence>
<evidence type="ECO:0000313" key="7">
    <source>
        <dbReference type="Proteomes" id="UP001523565"/>
    </source>
</evidence>
<dbReference type="InterPro" id="IPR036388">
    <property type="entry name" value="WH-like_DNA-bd_sf"/>
</dbReference>
<gene>
    <name evidence="6" type="ORF">NK118_08140</name>
</gene>
<dbReference type="PRINTS" id="PR00039">
    <property type="entry name" value="HTHLYSR"/>
</dbReference>
<dbReference type="InterPro" id="IPR000847">
    <property type="entry name" value="LysR_HTH_N"/>
</dbReference>
<reference evidence="6 7" key="1">
    <citation type="journal article" date="2022" name="Genome Biol. Evol.">
        <title>Host diet, physiology and behaviors set the stage for Lachnospiraceae cladogenesis.</title>
        <authorList>
            <person name="Vera-Ponce De Leon A."/>
            <person name="Schneider M."/>
            <person name="Jahnes B.C."/>
            <person name="Sadowski V."/>
            <person name="Camuy-Velez L.A."/>
            <person name="Duan J."/>
            <person name="Sabree Z.L."/>
        </authorList>
    </citation>
    <scope>NUCLEOTIDE SEQUENCE [LARGE SCALE GENOMIC DNA]</scope>
    <source>
        <strain evidence="6 7">PAL227</strain>
    </source>
</reference>
<evidence type="ECO:0000256" key="2">
    <source>
        <dbReference type="ARBA" id="ARBA00023015"/>
    </source>
</evidence>
<proteinExistence type="inferred from homology"/>
<dbReference type="Gene3D" id="1.10.10.10">
    <property type="entry name" value="Winged helix-like DNA-binding domain superfamily/Winged helix DNA-binding domain"/>
    <property type="match status" value="1"/>
</dbReference>
<dbReference type="CDD" id="cd05466">
    <property type="entry name" value="PBP2_LTTR_substrate"/>
    <property type="match status" value="1"/>
</dbReference>
<keyword evidence="7" id="KW-1185">Reference proteome</keyword>
<accession>A0ABT1EHR4</accession>
<dbReference type="PANTHER" id="PTHR30419">
    <property type="entry name" value="HTH-TYPE TRANSCRIPTIONAL REGULATOR YBHD"/>
    <property type="match status" value="1"/>
</dbReference>
<name>A0ABT1EHR4_9FIRM</name>
<keyword evidence="4" id="KW-0804">Transcription</keyword>
<dbReference type="EMBL" id="JAMZFV010000010">
    <property type="protein sequence ID" value="MCP1110218.1"/>
    <property type="molecule type" value="Genomic_DNA"/>
</dbReference>
<dbReference type="InterPro" id="IPR050950">
    <property type="entry name" value="HTH-type_LysR_regulators"/>
</dbReference>
<keyword evidence="2" id="KW-0805">Transcription regulation</keyword>
<organism evidence="6 7">
    <name type="scientific">Ohessyouella blattaphilus</name>
    <dbReference type="NCBI Taxonomy" id="2949333"/>
    <lineage>
        <taxon>Bacteria</taxon>
        <taxon>Bacillati</taxon>
        <taxon>Bacillota</taxon>
        <taxon>Clostridia</taxon>
        <taxon>Lachnospirales</taxon>
        <taxon>Lachnospiraceae</taxon>
        <taxon>Ohessyouella</taxon>
    </lineage>
</organism>
<dbReference type="Pfam" id="PF00126">
    <property type="entry name" value="HTH_1"/>
    <property type="match status" value="1"/>
</dbReference>
<dbReference type="PROSITE" id="PS50931">
    <property type="entry name" value="HTH_LYSR"/>
    <property type="match status" value="1"/>
</dbReference>
<keyword evidence="3" id="KW-0238">DNA-binding</keyword>
<protein>
    <submittedName>
        <fullName evidence="6">LysR family transcriptional regulator</fullName>
    </submittedName>
</protein>
<evidence type="ECO:0000259" key="5">
    <source>
        <dbReference type="PROSITE" id="PS50931"/>
    </source>
</evidence>
<dbReference type="InterPro" id="IPR005119">
    <property type="entry name" value="LysR_subst-bd"/>
</dbReference>
<evidence type="ECO:0000256" key="4">
    <source>
        <dbReference type="ARBA" id="ARBA00023163"/>
    </source>
</evidence>
<dbReference type="Pfam" id="PF03466">
    <property type="entry name" value="LysR_substrate"/>
    <property type="match status" value="1"/>
</dbReference>
<sequence length="299" mass="33800">MKIIQLEYFCAVSRFHSITQAAQHLYVTPPAISSAIKELEKEFSISLFTRSKNHVTLTKEGELFYQKAANLLQTINQTTSEFMDLGKQAIPIKVGIPPLLSTIFFPEMLIAFQNEYPDIPVELYEYGSLRAAKLVQEDALDLALVNMNFYELDKLNSYRILSDKIVFCVSKKHPLAKETSITVDLLKDEPLMMYNSDSVQNSTLNELFEAAGIKPNIIMQASQLYTIRNFISHNLGGACIYSSLLANMPEFAGIPIMPTVEQEIGIVWPKGKYLSSRVEKFINFTKKHAPAVTERLFAK</sequence>
<comment type="caution">
    <text evidence="6">The sequence shown here is derived from an EMBL/GenBank/DDBJ whole genome shotgun (WGS) entry which is preliminary data.</text>
</comment>
<dbReference type="InterPro" id="IPR036390">
    <property type="entry name" value="WH_DNA-bd_sf"/>
</dbReference>
<dbReference type="Proteomes" id="UP001523565">
    <property type="component" value="Unassembled WGS sequence"/>
</dbReference>
<dbReference type="Gene3D" id="3.40.190.290">
    <property type="match status" value="1"/>
</dbReference>
<evidence type="ECO:0000256" key="1">
    <source>
        <dbReference type="ARBA" id="ARBA00009437"/>
    </source>
</evidence>
<feature type="domain" description="HTH lysR-type" evidence="5">
    <location>
        <begin position="1"/>
        <end position="58"/>
    </location>
</feature>
<dbReference type="SUPFAM" id="SSF46785">
    <property type="entry name" value="Winged helix' DNA-binding domain"/>
    <property type="match status" value="1"/>
</dbReference>
<dbReference type="RefSeq" id="WP_262069099.1">
    <property type="nucleotide sequence ID" value="NZ_JAMXOC010000010.1"/>
</dbReference>
<evidence type="ECO:0000256" key="3">
    <source>
        <dbReference type="ARBA" id="ARBA00023125"/>
    </source>
</evidence>
<dbReference type="SUPFAM" id="SSF53850">
    <property type="entry name" value="Periplasmic binding protein-like II"/>
    <property type="match status" value="1"/>
</dbReference>